<dbReference type="PANTHER" id="PTHR31328">
    <property type="entry name" value="BIOGENESIS OF LYSOSOME-RELATED ORGANELLES COMPLEX 1 SUBUNIT 6"/>
    <property type="match status" value="1"/>
</dbReference>
<comment type="function">
    <text evidence="5">Component of the biogenesis of lysosome-related organelles complex-1 (BLOC-1) involved in pigment granule biogenesis.</text>
</comment>
<dbReference type="GO" id="GO:0031083">
    <property type="term" value="C:BLOC-1 complex"/>
    <property type="evidence" value="ECO:0007669"/>
    <property type="project" value="TreeGrafter"/>
</dbReference>
<keyword evidence="6" id="KW-0175">Coiled coil</keyword>
<evidence type="ECO:0000256" key="6">
    <source>
        <dbReference type="SAM" id="Coils"/>
    </source>
</evidence>
<dbReference type="EMBL" id="JAKMXF010000354">
    <property type="protein sequence ID" value="KAI6646743.1"/>
    <property type="molecule type" value="Genomic_DNA"/>
</dbReference>
<evidence type="ECO:0000313" key="7">
    <source>
        <dbReference type="EMBL" id="KAI6646743.1"/>
    </source>
</evidence>
<dbReference type="PIRSF" id="PIRSF037609">
    <property type="entry name" value="BLOC-1_complex_pallidin"/>
    <property type="match status" value="1"/>
</dbReference>
<accession>A0AAV7JDA1</accession>
<evidence type="ECO:0000256" key="4">
    <source>
        <dbReference type="ARBA" id="ARBA00022490"/>
    </source>
</evidence>
<organism evidence="7 8">
    <name type="scientific">Oopsacas minuta</name>
    <dbReference type="NCBI Taxonomy" id="111878"/>
    <lineage>
        <taxon>Eukaryota</taxon>
        <taxon>Metazoa</taxon>
        <taxon>Porifera</taxon>
        <taxon>Hexactinellida</taxon>
        <taxon>Hexasterophora</taxon>
        <taxon>Lyssacinosida</taxon>
        <taxon>Leucopsacidae</taxon>
        <taxon>Oopsacas</taxon>
    </lineage>
</organism>
<name>A0AAV7JDA1_9METZ</name>
<dbReference type="InterPro" id="IPR017242">
    <property type="entry name" value="BLOC-1_pallidin"/>
</dbReference>
<dbReference type="AlphaFoldDB" id="A0AAV7JDA1"/>
<comment type="similarity">
    <text evidence="2 5">Belongs to the BLOC1S6 family.</text>
</comment>
<dbReference type="Proteomes" id="UP001165289">
    <property type="component" value="Unassembled WGS sequence"/>
</dbReference>
<dbReference type="GO" id="GO:0030133">
    <property type="term" value="C:transport vesicle"/>
    <property type="evidence" value="ECO:0007669"/>
    <property type="project" value="TreeGrafter"/>
</dbReference>
<evidence type="ECO:0000256" key="2">
    <source>
        <dbReference type="ARBA" id="ARBA00005767"/>
    </source>
</evidence>
<comment type="caution">
    <text evidence="7">The sequence shown here is derived from an EMBL/GenBank/DDBJ whole genome shotgun (WGS) entry which is preliminary data.</text>
</comment>
<protein>
    <recommendedName>
        <fullName evidence="3 5">Biogenesis of lysosome-related organelles complex 1 subunit 6</fullName>
        <shortName evidence="5">BLOC-1 subunit 6</shortName>
    </recommendedName>
</protein>
<sequence>MADNTTQIEDNRTEGEFFDSKGQITDIDMNCVEQLTDGLVDLYVPQVHLFEYTLNELVSDQQSLITAMERELQSTSSDGLRDQLNQTLNKVPLYQQKVNNLEREMRALQSKCSKLSKRAYRLAEQREKREMDRLEQKRREIEREKQLEAKRAK</sequence>
<dbReference type="InterPro" id="IPR028119">
    <property type="entry name" value="Snapin/Pallidin/Snn1"/>
</dbReference>
<keyword evidence="4" id="KW-0963">Cytoplasm</keyword>
<evidence type="ECO:0000256" key="1">
    <source>
        <dbReference type="ARBA" id="ARBA00004496"/>
    </source>
</evidence>
<proteinExistence type="inferred from homology"/>
<evidence type="ECO:0000313" key="8">
    <source>
        <dbReference type="Proteomes" id="UP001165289"/>
    </source>
</evidence>
<comment type="subcellular location">
    <subcellularLocation>
        <location evidence="1">Cytoplasm</location>
    </subcellularLocation>
</comment>
<evidence type="ECO:0000256" key="3">
    <source>
        <dbReference type="ARBA" id="ARBA00019579"/>
    </source>
</evidence>
<reference evidence="7 8" key="1">
    <citation type="journal article" date="2023" name="BMC Biol.">
        <title>The compact genome of the sponge Oopsacas minuta (Hexactinellida) is lacking key metazoan core genes.</title>
        <authorList>
            <person name="Santini S."/>
            <person name="Schenkelaars Q."/>
            <person name="Jourda C."/>
            <person name="Duchesne M."/>
            <person name="Belahbib H."/>
            <person name="Rocher C."/>
            <person name="Selva M."/>
            <person name="Riesgo A."/>
            <person name="Vervoort M."/>
            <person name="Leys S.P."/>
            <person name="Kodjabachian L."/>
            <person name="Le Bivic A."/>
            <person name="Borchiellini C."/>
            <person name="Claverie J.M."/>
            <person name="Renard E."/>
        </authorList>
    </citation>
    <scope>NUCLEOTIDE SEQUENCE [LARGE SCALE GENOMIC DNA]</scope>
    <source>
        <strain evidence="7">SPO-2</strain>
    </source>
</reference>
<gene>
    <name evidence="7" type="ORF">LOD99_12863</name>
</gene>
<dbReference type="Pfam" id="PF14712">
    <property type="entry name" value="Snapin_Pallidin"/>
    <property type="match status" value="1"/>
</dbReference>
<feature type="coiled-coil region" evidence="6">
    <location>
        <begin position="84"/>
        <end position="151"/>
    </location>
</feature>
<evidence type="ECO:0000256" key="5">
    <source>
        <dbReference type="PIRNR" id="PIRNR037609"/>
    </source>
</evidence>
<dbReference type="PANTHER" id="PTHR31328:SF2">
    <property type="entry name" value="BIOGENESIS OF LYSOSOME-RELATED ORGANELLES COMPLEX 1 SUBUNIT 6"/>
    <property type="match status" value="1"/>
</dbReference>
<keyword evidence="8" id="KW-1185">Reference proteome</keyword>